<evidence type="ECO:0000313" key="2">
    <source>
        <dbReference type="WBParaSite" id="L893_g12724.t1"/>
    </source>
</evidence>
<sequence>MVARCSLQCLWNQLCFVPLVPGVLRRPKAQHTCLQQDTASCSRPGVRHCHANRELLFVVSQLSPSFYMHSWHGADQRLRREPSSANAARRRPCSSRPPFLVVADICQIHSREPLPKITHAMYAYARLFATLPVVVSFLALRTICSRVIDWFTVFCFCTIHVRVPLSKGNFGSGKHADVP</sequence>
<name>A0A1I7Y555_9BILA</name>
<evidence type="ECO:0000313" key="1">
    <source>
        <dbReference type="Proteomes" id="UP000095287"/>
    </source>
</evidence>
<keyword evidence="1" id="KW-1185">Reference proteome</keyword>
<dbReference type="AlphaFoldDB" id="A0A1I7Y555"/>
<dbReference type="WBParaSite" id="L893_g12724.t1">
    <property type="protein sequence ID" value="L893_g12724.t1"/>
    <property type="gene ID" value="L893_g12724"/>
</dbReference>
<dbReference type="Proteomes" id="UP000095287">
    <property type="component" value="Unplaced"/>
</dbReference>
<proteinExistence type="predicted"/>
<reference evidence="2" key="1">
    <citation type="submission" date="2016-11" db="UniProtKB">
        <authorList>
            <consortium name="WormBaseParasite"/>
        </authorList>
    </citation>
    <scope>IDENTIFICATION</scope>
</reference>
<organism evidence="1 2">
    <name type="scientific">Steinernema glaseri</name>
    <dbReference type="NCBI Taxonomy" id="37863"/>
    <lineage>
        <taxon>Eukaryota</taxon>
        <taxon>Metazoa</taxon>
        <taxon>Ecdysozoa</taxon>
        <taxon>Nematoda</taxon>
        <taxon>Chromadorea</taxon>
        <taxon>Rhabditida</taxon>
        <taxon>Tylenchina</taxon>
        <taxon>Panagrolaimomorpha</taxon>
        <taxon>Strongyloidoidea</taxon>
        <taxon>Steinernematidae</taxon>
        <taxon>Steinernema</taxon>
    </lineage>
</organism>
<accession>A0A1I7Y555</accession>
<protein>
    <submittedName>
        <fullName evidence="2">Transmembrane protein</fullName>
    </submittedName>
</protein>